<name>A0A1M6B626_9BACT</name>
<dbReference type="AlphaFoldDB" id="A0A1M6B626"/>
<sequence>MNHKIKFSLLLVFLPFFITSSGQVSEWTGNPTDFSRGEIIVSENKRFLVFEDGTPFFWLGDTAWELFHRLSKDETETYLENRRELGFTVIQAVVLAELDGLNTPNAEGEKPLIDNDPTQINEAYFRHVDWVIKKAEEKGLVIGLLPTWGDKWNKKWGVGPMVFSPGNARIFGEILGKRYKEFPNIVWIVGGDRPIEEDSHRQIVSSMARGLREGDEGAHLITFHPTGGLGSSEYFHEEAWLDFNMRQNGHNVNFTGVYENTLKDYNRIPVKPVIDGEPIYEDHPIQFNPQQHGHSTSADVRRPMYWNLFSGAFGHTYGHHSIWQMWQPGRNPVNFPLMPWYEAINQPGSAQMQYGRKLMESRPFLSRIPDNSIIIADDVPTSVPGAGQYRFVATRDSEGTYAMVYLPVGRSFTVKMDAVRSAEVIAWWYNPRNGEATRIGEFPGFGTRTFTPPTPGENLDWILVLDSANAGFDAPGQ</sequence>
<dbReference type="Gene3D" id="3.20.20.80">
    <property type="entry name" value="Glycosidases"/>
    <property type="match status" value="1"/>
</dbReference>
<protein>
    <submittedName>
        <fullName evidence="4">Putative collagen-binding domain of a collagenase</fullName>
    </submittedName>
</protein>
<dbReference type="PANTHER" id="PTHR37836:SF3">
    <property type="entry name" value="ENDOGLUCANASE"/>
    <property type="match status" value="1"/>
</dbReference>
<dbReference type="STRING" id="1168035.SAMN05444280_102100"/>
<dbReference type="OrthoDB" id="59486at2"/>
<dbReference type="EMBL" id="FQZE01000002">
    <property type="protein sequence ID" value="SHI44192.1"/>
    <property type="molecule type" value="Genomic_DNA"/>
</dbReference>
<dbReference type="Pfam" id="PF13204">
    <property type="entry name" value="Apiosidase"/>
    <property type="match status" value="1"/>
</dbReference>
<keyword evidence="1" id="KW-0732">Signal</keyword>
<dbReference type="Pfam" id="PF12904">
    <property type="entry name" value="Collagen_bind_2"/>
    <property type="match status" value="1"/>
</dbReference>
<organism evidence="4 5">
    <name type="scientific">Tangfeifania diversioriginum</name>
    <dbReference type="NCBI Taxonomy" id="1168035"/>
    <lineage>
        <taxon>Bacteria</taxon>
        <taxon>Pseudomonadati</taxon>
        <taxon>Bacteroidota</taxon>
        <taxon>Bacteroidia</taxon>
        <taxon>Marinilabiliales</taxon>
        <taxon>Prolixibacteraceae</taxon>
        <taxon>Tangfeifania</taxon>
    </lineage>
</organism>
<dbReference type="SUPFAM" id="SSF51445">
    <property type="entry name" value="(Trans)glycosidases"/>
    <property type="match status" value="1"/>
</dbReference>
<evidence type="ECO:0000259" key="2">
    <source>
        <dbReference type="Pfam" id="PF12904"/>
    </source>
</evidence>
<evidence type="ECO:0000256" key="1">
    <source>
        <dbReference type="SAM" id="SignalP"/>
    </source>
</evidence>
<dbReference type="Proteomes" id="UP000184050">
    <property type="component" value="Unassembled WGS sequence"/>
</dbReference>
<dbReference type="RefSeq" id="WP_083578044.1">
    <property type="nucleotide sequence ID" value="NZ_FQZE01000002.1"/>
</dbReference>
<dbReference type="InterPro" id="IPR024749">
    <property type="entry name" value="Collagen-bd_put"/>
</dbReference>
<feature type="domain" description="Apiosidase-like catalytic" evidence="3">
    <location>
        <begin position="42"/>
        <end position="365"/>
    </location>
</feature>
<gene>
    <name evidence="4" type="ORF">SAMN05444280_102100</name>
</gene>
<dbReference type="InterPro" id="IPR017853">
    <property type="entry name" value="GH"/>
</dbReference>
<reference evidence="4 5" key="1">
    <citation type="submission" date="2016-11" db="EMBL/GenBank/DDBJ databases">
        <authorList>
            <person name="Jaros S."/>
            <person name="Januszkiewicz K."/>
            <person name="Wedrychowicz H."/>
        </authorList>
    </citation>
    <scope>NUCLEOTIDE SEQUENCE [LARGE SCALE GENOMIC DNA]</scope>
    <source>
        <strain evidence="4 5">DSM 27063</strain>
    </source>
</reference>
<dbReference type="InterPro" id="IPR025277">
    <property type="entry name" value="Apiosidase-like_cat_dom"/>
</dbReference>
<feature type="domain" description="Putative collagen-binding" evidence="2">
    <location>
        <begin position="368"/>
        <end position="466"/>
    </location>
</feature>
<evidence type="ECO:0000313" key="4">
    <source>
        <dbReference type="EMBL" id="SHI44192.1"/>
    </source>
</evidence>
<evidence type="ECO:0000259" key="3">
    <source>
        <dbReference type="Pfam" id="PF13204"/>
    </source>
</evidence>
<feature type="chain" id="PRO_5012567732" evidence="1">
    <location>
        <begin position="25"/>
        <end position="477"/>
    </location>
</feature>
<feature type="signal peptide" evidence="1">
    <location>
        <begin position="1"/>
        <end position="24"/>
    </location>
</feature>
<keyword evidence="5" id="KW-1185">Reference proteome</keyword>
<dbReference type="PANTHER" id="PTHR37836">
    <property type="entry name" value="LMO1036 PROTEIN"/>
    <property type="match status" value="1"/>
</dbReference>
<proteinExistence type="predicted"/>
<accession>A0A1M6B626</accession>
<evidence type="ECO:0000313" key="5">
    <source>
        <dbReference type="Proteomes" id="UP000184050"/>
    </source>
</evidence>